<dbReference type="STRING" id="670154.SAMN04488002_3065"/>
<keyword evidence="1" id="KW-0472">Membrane</keyword>
<dbReference type="Proteomes" id="UP000199658">
    <property type="component" value="Unassembled WGS sequence"/>
</dbReference>
<keyword evidence="1" id="KW-1133">Transmembrane helix</keyword>
<evidence type="ECO:0000313" key="3">
    <source>
        <dbReference type="Proteomes" id="UP000199658"/>
    </source>
</evidence>
<dbReference type="Pfam" id="PF17272">
    <property type="entry name" value="DUF5337"/>
    <property type="match status" value="1"/>
</dbReference>
<keyword evidence="1" id="KW-0812">Transmembrane</keyword>
<dbReference type="InterPro" id="IPR020308">
    <property type="entry name" value="Uncharacterised_Ynq1"/>
</dbReference>
<organism evidence="2 3">
    <name type="scientific">Litoreibacter janthinus</name>
    <dbReference type="NCBI Taxonomy" id="670154"/>
    <lineage>
        <taxon>Bacteria</taxon>
        <taxon>Pseudomonadati</taxon>
        <taxon>Pseudomonadota</taxon>
        <taxon>Alphaproteobacteria</taxon>
        <taxon>Rhodobacterales</taxon>
        <taxon>Roseobacteraceae</taxon>
        <taxon>Litoreibacter</taxon>
    </lineage>
</organism>
<evidence type="ECO:0000313" key="2">
    <source>
        <dbReference type="EMBL" id="SFR54410.1"/>
    </source>
</evidence>
<dbReference type="AlphaFoldDB" id="A0A1I6HJC7"/>
<sequence length="72" mass="8047">MSGPSQEDPRMVKQARQAAIVIFATMLIWIGAQAIGGQLGWPARFAFLFDLLAGAAFVWALVVLFRVWRARR</sequence>
<name>A0A1I6HJC7_9RHOB</name>
<accession>A0A1I6HJC7</accession>
<evidence type="ECO:0000256" key="1">
    <source>
        <dbReference type="SAM" id="Phobius"/>
    </source>
</evidence>
<dbReference type="EMBL" id="FOYO01000001">
    <property type="protein sequence ID" value="SFR54410.1"/>
    <property type="molecule type" value="Genomic_DNA"/>
</dbReference>
<proteinExistence type="predicted"/>
<dbReference type="OrthoDB" id="7658896at2"/>
<dbReference type="RefSeq" id="WP_090218480.1">
    <property type="nucleotide sequence ID" value="NZ_FOYO01000001.1"/>
</dbReference>
<gene>
    <name evidence="2" type="ORF">SAMN04488002_3065</name>
</gene>
<feature type="transmembrane region" description="Helical" evidence="1">
    <location>
        <begin position="20"/>
        <end position="41"/>
    </location>
</feature>
<feature type="transmembrane region" description="Helical" evidence="1">
    <location>
        <begin position="47"/>
        <end position="68"/>
    </location>
</feature>
<keyword evidence="3" id="KW-1185">Reference proteome</keyword>
<evidence type="ECO:0008006" key="4">
    <source>
        <dbReference type="Google" id="ProtNLM"/>
    </source>
</evidence>
<protein>
    <recommendedName>
        <fullName evidence="4">DUF5337 domain-containing protein</fullName>
    </recommendedName>
</protein>
<reference evidence="3" key="1">
    <citation type="submission" date="2016-10" db="EMBL/GenBank/DDBJ databases">
        <authorList>
            <person name="Varghese N."/>
            <person name="Submissions S."/>
        </authorList>
    </citation>
    <scope>NUCLEOTIDE SEQUENCE [LARGE SCALE GENOMIC DNA]</scope>
    <source>
        <strain evidence="3">DSM 26921</strain>
    </source>
</reference>